<dbReference type="PANTHER" id="PTHR14027">
    <property type="entry name" value="RNA POLYMERASE-ASSOCIATED PROTEIN CTR9"/>
    <property type="match status" value="1"/>
</dbReference>
<organism evidence="5">
    <name type="scientific">Drosophila simulans</name>
    <name type="common">Fruit fly</name>
    <dbReference type="NCBI Taxonomy" id="7240"/>
    <lineage>
        <taxon>Eukaryota</taxon>
        <taxon>Metazoa</taxon>
        <taxon>Ecdysozoa</taxon>
        <taxon>Arthropoda</taxon>
        <taxon>Hexapoda</taxon>
        <taxon>Insecta</taxon>
        <taxon>Pterygota</taxon>
        <taxon>Neoptera</taxon>
        <taxon>Endopterygota</taxon>
        <taxon>Diptera</taxon>
        <taxon>Brachycera</taxon>
        <taxon>Muscomorpha</taxon>
        <taxon>Ephydroidea</taxon>
        <taxon>Drosophilidae</taxon>
        <taxon>Drosophila</taxon>
        <taxon>Sophophora</taxon>
    </lineage>
</organism>
<dbReference type="PROSITE" id="PS50005">
    <property type="entry name" value="TPR"/>
    <property type="match status" value="1"/>
</dbReference>
<gene>
    <name evidence="5" type="primary">Dsim\GD11743</name>
    <name evidence="5" type="ORF">Dsimw501_GD11743</name>
</gene>
<dbReference type="GO" id="GO:0006368">
    <property type="term" value="P:transcription elongation by RNA polymerase II"/>
    <property type="evidence" value="ECO:0007669"/>
    <property type="project" value="TreeGrafter"/>
</dbReference>
<dbReference type="GO" id="GO:0000993">
    <property type="term" value="F:RNA polymerase II complex binding"/>
    <property type="evidence" value="ECO:0007669"/>
    <property type="project" value="TreeGrafter"/>
</dbReference>
<reference evidence="5" key="2">
    <citation type="submission" date="2014-06" db="EMBL/GenBank/DDBJ databases">
        <authorList>
            <person name="Hu T."/>
            <person name="Eisen M.B."/>
            <person name="Thornton K.R."/>
            <person name="Andolfatto P."/>
        </authorList>
    </citation>
    <scope>NUCLEOTIDE SEQUENCE</scope>
    <source>
        <strain evidence="5">W501</strain>
    </source>
</reference>
<dbReference type="EMBL" id="CM002911">
    <property type="protein sequence ID" value="KMY95977.1"/>
    <property type="molecule type" value="Genomic_DNA"/>
</dbReference>
<keyword evidence="2 3" id="KW-0802">TPR repeat</keyword>
<dbReference type="GO" id="GO:0016593">
    <property type="term" value="C:Cdc73/Paf1 complex"/>
    <property type="evidence" value="ECO:0007669"/>
    <property type="project" value="TreeGrafter"/>
</dbReference>
<dbReference type="OrthoDB" id="343875at2759"/>
<protein>
    <submittedName>
        <fullName evidence="5">Uncharacterized protein</fullName>
    </submittedName>
</protein>
<evidence type="ECO:0000256" key="2">
    <source>
        <dbReference type="ARBA" id="ARBA00022803"/>
    </source>
</evidence>
<evidence type="ECO:0000256" key="1">
    <source>
        <dbReference type="ARBA" id="ARBA00022737"/>
    </source>
</evidence>
<evidence type="ECO:0000256" key="3">
    <source>
        <dbReference type="PROSITE-ProRule" id="PRU00339"/>
    </source>
</evidence>
<name>A0A0J9RJL2_DROSI</name>
<dbReference type="SMART" id="SM00028">
    <property type="entry name" value="TPR"/>
    <property type="match status" value="11"/>
</dbReference>
<dbReference type="GO" id="GO:0006355">
    <property type="term" value="P:regulation of DNA-templated transcription"/>
    <property type="evidence" value="ECO:0007669"/>
    <property type="project" value="InterPro"/>
</dbReference>
<dbReference type="AlphaFoldDB" id="A0A0J9RJL2"/>
<feature type="compositionally biased region" description="Basic and acidic residues" evidence="4">
    <location>
        <begin position="901"/>
        <end position="922"/>
    </location>
</feature>
<dbReference type="SUPFAM" id="SSF81901">
    <property type="entry name" value="HCP-like"/>
    <property type="match status" value="1"/>
</dbReference>
<evidence type="ECO:0000256" key="4">
    <source>
        <dbReference type="SAM" id="MobiDB-lite"/>
    </source>
</evidence>
<dbReference type="InterPro" id="IPR031101">
    <property type="entry name" value="Ctr9"/>
</dbReference>
<dbReference type="SUPFAM" id="SSF48452">
    <property type="entry name" value="TPR-like"/>
    <property type="match status" value="3"/>
</dbReference>
<dbReference type="Pfam" id="PF13181">
    <property type="entry name" value="TPR_8"/>
    <property type="match status" value="1"/>
</dbReference>
<keyword evidence="1" id="KW-0677">Repeat</keyword>
<evidence type="ECO:0000313" key="5">
    <source>
        <dbReference type="EMBL" id="KMY95977.1"/>
    </source>
</evidence>
<proteinExistence type="predicted"/>
<sequence length="930" mass="105830">MNCLCSMEKQLSAYIEEAMQFYAIGKGADFKAILEKGIATCMAPYSTYEQELYTAYSLLATYLTNHAFRVVKSRPAFQAMAINCFDQLESLRQQEDPHLQVTKGFLWMLSSSRAQDADALFISVLRKQPKNILALIGRACLAYNRQDYIGALGYFKSVLLIQSKGMADVWVGIGHCFWKMGEREKARVSFKIALEHGQCLNATLGLALINFDQNDEQSYQEGKMLLAEAYTEDNRNPELLSILAGMYYTDGNHKMVWSLAGNAINFTANKHIESRNYFQIAKSYHATDQFESAKKYYLLAAKAAPEGYILPLVGMAQMYLNDGELSKAKGCLESFLMFEPDEPVVMDLLAKIYIEEKCTENIDEAIEMLVNVVESASYRQNINSWLNLAFAYEQKRLWAQVVNAYQKAMDIYLSRGHQIPIEWLNNLANSQLMAKMPERALDTLDEALSKCRVLNSEHKTTNLLSLQYNRGLVLEELHMFTQAVDNYMAITKEYPSYHDCYLRLAVMAIQMNKHTQAIEHLKDILVEDNLNMTARTYMGDCFKRLSLDKFATFNYNMILVRPSNFTDTYASMAMGNFCLEKLQNWLAEGNFRAARKQKEKALQCFAKVLDCNPKNLWAANGIGAVLSSCYKLSAGGAIFQQIIEGGNKCIPAIINSAHIALVSGQYRLAIQTYERCLKNHLPKNSVDVMHYLAKALYNNGDTRMAKMWLLKVRHLVPQDPHVIFNLGLVIKKEAEDALALPRPQLDDLMGLDGMLKMAFNLFQHVNQNHPKISVRLSAMYAEDCQNLITELVAKTIQARESQASDEDRIKVQRERIRDHEEHKHQQELQREEEERVRRENQKIQRKEVLERTRKIISAPLASEMPKKSAGKGRANKKQGNGGGRAKNKSNSGSSKKKTGKRNADKEKKDIESLKKPKSKEFIDTDDDNSE</sequence>
<dbReference type="InterPro" id="IPR011990">
    <property type="entry name" value="TPR-like_helical_dom_sf"/>
</dbReference>
<dbReference type="KEGG" id="dsi:Dsimw501_GD11743"/>
<dbReference type="Bgee" id="FBgn0183482">
    <property type="expression patterns" value="Expressed in male reproductive system and 2 other cell types or tissues"/>
</dbReference>
<feature type="repeat" description="TPR" evidence="3">
    <location>
        <begin position="582"/>
        <end position="615"/>
    </location>
</feature>
<dbReference type="PANTHER" id="PTHR14027:SF2">
    <property type="entry name" value="RNA POLYMERASE-ASSOCIATED PROTEIN CTR9 HOMOLOG"/>
    <property type="match status" value="1"/>
</dbReference>
<dbReference type="Gene3D" id="1.25.40.10">
    <property type="entry name" value="Tetratricopeptide repeat domain"/>
    <property type="match status" value="3"/>
</dbReference>
<feature type="region of interest" description="Disordered" evidence="4">
    <location>
        <begin position="856"/>
        <end position="930"/>
    </location>
</feature>
<accession>A0A0J9RJL2</accession>
<reference evidence="5" key="1">
    <citation type="journal article" date="2013" name="Genome Res.">
        <title>A second-generation assembly of the Drosophila simulans genome provides new insights into patterns of lineage-specific divergence.</title>
        <authorList>
            <person name="Hu T.T."/>
            <person name="Eisen M.B."/>
            <person name="Thornton K.R."/>
            <person name="Andolfatto P."/>
        </authorList>
    </citation>
    <scope>NUCLEOTIDE SEQUENCE [LARGE SCALE GENOMIC DNA]</scope>
    <source>
        <strain evidence="5">W501</strain>
    </source>
</reference>
<reference evidence="5" key="3">
    <citation type="submission" date="2015-04" db="EMBL/GenBank/DDBJ databases">
        <authorList>
            <consortium name="FlyBase"/>
        </authorList>
    </citation>
    <scope>NUCLEOTIDE SEQUENCE</scope>
    <source>
        <strain evidence="5">W501</strain>
    </source>
</reference>
<dbReference type="Proteomes" id="UP000035880">
    <property type="component" value="Chromosome 2R"/>
</dbReference>
<feature type="region of interest" description="Disordered" evidence="4">
    <location>
        <begin position="815"/>
        <end position="842"/>
    </location>
</feature>
<dbReference type="InterPro" id="IPR019734">
    <property type="entry name" value="TPR_rpt"/>
</dbReference>